<keyword evidence="4" id="KW-0378">Hydrolase</keyword>
<comment type="similarity">
    <text evidence="1">Belongs to the glycosyl hydrolase 57 family.</text>
</comment>
<evidence type="ECO:0000313" key="4">
    <source>
        <dbReference type="EMBL" id="AFV12815.1"/>
    </source>
</evidence>
<evidence type="ECO:0000313" key="5">
    <source>
        <dbReference type="Proteomes" id="UP000000467"/>
    </source>
</evidence>
<dbReference type="eggNOG" id="COG1449">
    <property type="taxonomic scope" value="Bacteria"/>
</dbReference>
<dbReference type="OrthoDB" id="2077946at2"/>
<dbReference type="EMBL" id="CP003732">
    <property type="protein sequence ID" value="AFV12815.1"/>
    <property type="molecule type" value="Genomic_DNA"/>
</dbReference>
<evidence type="ECO:0000256" key="1">
    <source>
        <dbReference type="ARBA" id="ARBA00006821"/>
    </source>
</evidence>
<dbReference type="Gene3D" id="3.20.110.20">
    <property type="match status" value="1"/>
</dbReference>
<dbReference type="GO" id="GO:0016787">
    <property type="term" value="F:hydrolase activity"/>
    <property type="evidence" value="ECO:0007669"/>
    <property type="project" value="UniProtKB-KW"/>
</dbReference>
<name>K4LLK3_THEPS</name>
<dbReference type="GO" id="GO:0005975">
    <property type="term" value="P:carbohydrate metabolic process"/>
    <property type="evidence" value="ECO:0007669"/>
    <property type="project" value="InterPro"/>
</dbReference>
<dbReference type="RefSeq" id="WP_015051675.1">
    <property type="nucleotide sequence ID" value="NC_018870.1"/>
</dbReference>
<organism evidence="4 5">
    <name type="scientific">Thermacetogenium phaeum (strain ATCC BAA-254 / DSM 26808 / PB)</name>
    <dbReference type="NCBI Taxonomy" id="1089553"/>
    <lineage>
        <taxon>Bacteria</taxon>
        <taxon>Bacillati</taxon>
        <taxon>Bacillota</taxon>
        <taxon>Clostridia</taxon>
        <taxon>Thermoanaerobacterales</taxon>
        <taxon>Thermoanaerobacteraceae</taxon>
        <taxon>Thermacetogenium</taxon>
    </lineage>
</organism>
<keyword evidence="2" id="KW-0119">Carbohydrate metabolism</keyword>
<dbReference type="HOGENOM" id="CLU_412647_0_0_9"/>
<evidence type="ECO:0000259" key="3">
    <source>
        <dbReference type="Pfam" id="PF03065"/>
    </source>
</evidence>
<proteinExistence type="inferred from homology"/>
<keyword evidence="5" id="KW-1185">Reference proteome</keyword>
<dbReference type="SUPFAM" id="SSF88713">
    <property type="entry name" value="Glycoside hydrolase/deacetylase"/>
    <property type="match status" value="1"/>
</dbReference>
<protein>
    <submittedName>
        <fullName evidence="4">Putative glycoside hydrolase</fullName>
    </submittedName>
</protein>
<sequence>MKDVYVILVFHAHELLWDLPETLLSYLEEGNPMKVSLLDVNYIKKRREEGRDIYALCSRFGDALEAPLCVEFTNELLVQIKQIIPETFERLKSDYRRGRFCPIYGHAHHTHVSLLRPEEITQEIVWNREYLHNHMGVPYPRYNGLFPTEASLSYDKMEAIAEANIDYVIFPHLREDKVPFEVIGEGDYTYRPFLIRAGRKKIIALPRNFPISQEIWRPITRMKRDELKSQGYILGDYPVFANEYLWGEQEGFPIGFEEGVELYLGVLRRELENAPDRGVLVYIQDLELMDFGDLALQIMEHAWKKLLQEQRDCRVHFVTPDQYLNEIVLPEGLDQLPEVKFHQICWTPEVRPVLRADGHYPPLGVTGTGRYDIRKTGLYDHPLIFWENGKYYCGIFDTLLENFAITTNVPVSVERLGETGYDLARESPDSQAVLYLRLMKRACNWGWRPTEGRQKRPCLKGYLLCSVLLRRLVEQTPALQSRDLKEIDPRNFVGLCETLRVFIDNRVAYLRYGLEELSRERGVDSSAAFKLFPEVEKWKKMALDKARELFLIHRRAPRDLQRFLILLQEYSLAVYMATDCIQRVWGESGNAEFLVEKMYHYLYDLYPPLFPGMIARIDSMDRRDVEEYFQAEEVRIG</sequence>
<dbReference type="Proteomes" id="UP000000467">
    <property type="component" value="Chromosome"/>
</dbReference>
<dbReference type="AlphaFoldDB" id="K4LLK3"/>
<feature type="domain" description="Glycoside hydrolase family 57 N-terminal" evidence="3">
    <location>
        <begin position="42"/>
        <end position="215"/>
    </location>
</feature>
<reference evidence="4 5" key="1">
    <citation type="journal article" date="2012" name="BMC Genomics">
        <title>Genome-guided analysis of physiological and morphological traits of the fermentative acetate oxidizer Thermacetogenium phaeum.</title>
        <authorList>
            <person name="Oehler D."/>
            <person name="Poehlein A."/>
            <person name="Leimbach A."/>
            <person name="Muller N."/>
            <person name="Daniel R."/>
            <person name="Gottschalk G."/>
            <person name="Schink B."/>
        </authorList>
    </citation>
    <scope>NUCLEOTIDE SEQUENCE [LARGE SCALE GENOMIC DNA]</scope>
    <source>
        <strain evidence="5">ATCC BAA-254 / DSM 26808 / PB</strain>
    </source>
</reference>
<dbReference type="STRING" id="1089553.Tph_c26470"/>
<dbReference type="Pfam" id="PF03065">
    <property type="entry name" value="Glyco_hydro_57"/>
    <property type="match status" value="1"/>
</dbReference>
<dbReference type="KEGG" id="tpz:Tph_c26470"/>
<dbReference type="InterPro" id="IPR011330">
    <property type="entry name" value="Glyco_hydro/deAcase_b/a-brl"/>
</dbReference>
<evidence type="ECO:0000256" key="2">
    <source>
        <dbReference type="ARBA" id="ARBA00023277"/>
    </source>
</evidence>
<accession>K4LLK3</accession>
<dbReference type="InterPro" id="IPR004300">
    <property type="entry name" value="Glyco_hydro_57_N"/>
</dbReference>
<gene>
    <name evidence="4" type="ordered locus">Tph_c26470</name>
</gene>